<sequence>MRKNFLIASWLFGLGNSFSSPIIGLYIYINSSINYMLKFLLISSIFILLGYILVGYLTTFWKEALTYYKLGILLFISFYILMFILNVKSYRFISFLGILYGLAQGFYWSGWDIIFYNIPHKLKFFNKSAYLGFFTNLVSPAVYGSILTIFHNNGYGILFLLTALTLLLSAILAESVKVSSFKFNIRRSISVFNENKTYRYTMTALAIVSGVNYILTNVNTIIIYKIATDYLNFAIISYSMSVITLISIYVIRDKLSGILKPYNVVLSSSLLLGISSVSIIVGFPLFYLIVFSLTSPLIYPIIDVYNWNNMDRRFLTEYLVNRQIFLNSGRILSSLSEVILSQISGYEILPLIPLIIIASIIFVRYNSKEKIQQDVL</sequence>
<dbReference type="eggNOG" id="arCOG10508">
    <property type="taxonomic scope" value="Archaea"/>
</dbReference>
<keyword evidence="3" id="KW-1185">Reference proteome</keyword>
<dbReference type="STRING" id="933801.Ahos_0345"/>
<feature type="transmembrane region" description="Helical" evidence="1">
    <location>
        <begin position="230"/>
        <end position="251"/>
    </location>
</feature>
<keyword evidence="1" id="KW-0472">Membrane</keyword>
<dbReference type="KEGG" id="aho:Ahos_0345"/>
<evidence type="ECO:0000313" key="3">
    <source>
        <dbReference type="Proteomes" id="UP000008458"/>
    </source>
</evidence>
<reference key="2">
    <citation type="journal article" date="2011" name="Extremophiles">
        <title>Genomic analyses of Acidianus hospitalis W1 a host for studying crenarchaeal virus and plasmid life cycles.</title>
        <authorList>
            <person name="You X.Y."/>
            <person name="Liu C."/>
            <person name="Wang S.Y."/>
            <person name="Jiang C.Y."/>
            <person name="Shah S.A."/>
            <person name="Prangishvili D."/>
            <person name="Liu S.J."/>
            <person name="Garrett R.A."/>
        </authorList>
    </citation>
    <scope>NUCLEOTIDE SEQUENCE</scope>
    <source>
        <strain>W1</strain>
    </source>
</reference>
<feature type="transmembrane region" description="Helical" evidence="1">
    <location>
        <begin position="197"/>
        <end position="224"/>
    </location>
</feature>
<name>F4B5E2_ACIHW</name>
<feature type="transmembrane region" description="Helical" evidence="1">
    <location>
        <begin position="66"/>
        <end position="84"/>
    </location>
</feature>
<dbReference type="InterPro" id="IPR036259">
    <property type="entry name" value="MFS_trans_sf"/>
</dbReference>
<protein>
    <recommendedName>
        <fullName evidence="4">MFS transporter</fullName>
    </recommendedName>
</protein>
<dbReference type="Proteomes" id="UP000008458">
    <property type="component" value="Chromosome"/>
</dbReference>
<accession>F4B5E2</accession>
<feature type="transmembrane region" description="Helical" evidence="1">
    <location>
        <begin position="129"/>
        <end position="150"/>
    </location>
</feature>
<feature type="transmembrane region" description="Helical" evidence="1">
    <location>
        <begin position="35"/>
        <end position="54"/>
    </location>
</feature>
<feature type="transmembrane region" description="Helical" evidence="1">
    <location>
        <begin position="90"/>
        <end position="108"/>
    </location>
</feature>
<dbReference type="EMBL" id="CP002535">
    <property type="protein sequence ID" value="AEE93236.1"/>
    <property type="molecule type" value="Genomic_DNA"/>
</dbReference>
<dbReference type="OrthoDB" id="42328at2157"/>
<keyword evidence="1" id="KW-1133">Transmembrane helix</keyword>
<evidence type="ECO:0000256" key="1">
    <source>
        <dbReference type="SAM" id="Phobius"/>
    </source>
</evidence>
<feature type="transmembrane region" description="Helical" evidence="1">
    <location>
        <begin position="156"/>
        <end position="176"/>
    </location>
</feature>
<dbReference type="RefSeq" id="WP_013775152.1">
    <property type="nucleotide sequence ID" value="NC_015518.1"/>
</dbReference>
<gene>
    <name evidence="2" type="ordered locus">Ahos_0345</name>
</gene>
<feature type="transmembrane region" description="Helical" evidence="1">
    <location>
        <begin position="263"/>
        <end position="290"/>
    </location>
</feature>
<dbReference type="SUPFAM" id="SSF103473">
    <property type="entry name" value="MFS general substrate transporter"/>
    <property type="match status" value="1"/>
</dbReference>
<organism evidence="2 3">
    <name type="scientific">Acidianus hospitalis (strain W1)</name>
    <dbReference type="NCBI Taxonomy" id="933801"/>
    <lineage>
        <taxon>Archaea</taxon>
        <taxon>Thermoproteota</taxon>
        <taxon>Thermoprotei</taxon>
        <taxon>Sulfolobales</taxon>
        <taxon>Sulfolobaceae</taxon>
        <taxon>Acidianus</taxon>
    </lineage>
</organism>
<feature type="transmembrane region" description="Helical" evidence="1">
    <location>
        <begin position="343"/>
        <end position="363"/>
    </location>
</feature>
<evidence type="ECO:0000313" key="2">
    <source>
        <dbReference type="EMBL" id="AEE93236.1"/>
    </source>
</evidence>
<evidence type="ECO:0008006" key="4">
    <source>
        <dbReference type="Google" id="ProtNLM"/>
    </source>
</evidence>
<dbReference type="AlphaFoldDB" id="F4B5E2"/>
<keyword evidence="1" id="KW-0812">Transmembrane</keyword>
<dbReference type="GeneID" id="10599786"/>
<proteinExistence type="predicted"/>
<reference evidence="2 3" key="1">
    <citation type="journal article" date="2011" name="Extremophiles">
        <title>Genomic analysis of Acidianus hospitalis W1 a host for studying crenarchaeal virus and plasmid life cycles.</title>
        <authorList>
            <person name="You X.Y."/>
            <person name="Liu C."/>
            <person name="Wang S.Y."/>
            <person name="Jiang C.Y."/>
            <person name="Shah S.A."/>
            <person name="Prangishvili D."/>
            <person name="She Q."/>
            <person name="Liu S.J."/>
            <person name="Garrett R.A."/>
        </authorList>
    </citation>
    <scope>NUCLEOTIDE SEQUENCE [LARGE SCALE GENOMIC DNA]</scope>
    <source>
        <strain evidence="2 3">W1</strain>
    </source>
</reference>
<dbReference type="HOGENOM" id="CLU_734889_0_0_2"/>